<proteinExistence type="predicted"/>
<accession>A0ABT3Y1B0</accession>
<sequence length="378" mass="41410">MVQQNDYYAFGLRYREGINAGGSYKYEYNGKELQEEIGMYDYGARFYMPELGRWGVVDPMAEVTPHVSPYHYANNNPLMFNDPTGMLSQSFIDNVWNSASGTTWYNTGIGFTSSGGNSMDYDGNPINWGSGATGMLMMSAGLSPMGGGGGGVGLPEILIPELVMWGKGNRDTWSNSFNFDYNSAVLRSGIMGAQADWNIQQAMSEWQTAINETKIGKSIGALERGLFLELPMQFAGGALLSAGWKAVNFGKLGLNLYSKIISSNSNRVFWSGGKDVLNVAMQYAKNNGAITLEMTNVGKGLSTLGNALEKIVGRETSWKIMEPVWKTTSKAYATGTQGVVQVFHNATYGIRIESVWGRIEYGILNGRNPIIYNNVFIP</sequence>
<dbReference type="InterPro" id="IPR050708">
    <property type="entry name" value="T6SS_VgrG/RHS"/>
</dbReference>
<dbReference type="PANTHER" id="PTHR32305:SF15">
    <property type="entry name" value="PROTEIN RHSA-RELATED"/>
    <property type="match status" value="1"/>
</dbReference>
<evidence type="ECO:0000313" key="1">
    <source>
        <dbReference type="EMBL" id="MCX8531930.1"/>
    </source>
</evidence>
<dbReference type="Proteomes" id="UP001070176">
    <property type="component" value="Unassembled WGS sequence"/>
</dbReference>
<dbReference type="PANTHER" id="PTHR32305">
    <property type="match status" value="1"/>
</dbReference>
<dbReference type="InterPro" id="IPR022385">
    <property type="entry name" value="Rhs_assc_core"/>
</dbReference>
<keyword evidence="2" id="KW-1185">Reference proteome</keyword>
<organism evidence="1 2">
    <name type="scientific">Chryseobacterium luquanense</name>
    <dbReference type="NCBI Taxonomy" id="2983766"/>
    <lineage>
        <taxon>Bacteria</taxon>
        <taxon>Pseudomonadati</taxon>
        <taxon>Bacteroidota</taxon>
        <taxon>Flavobacteriia</taxon>
        <taxon>Flavobacteriales</taxon>
        <taxon>Weeksellaceae</taxon>
        <taxon>Chryseobacterium group</taxon>
        <taxon>Chryseobacterium</taxon>
    </lineage>
</organism>
<dbReference type="NCBIfam" id="TIGR03696">
    <property type="entry name" value="Rhs_assc_core"/>
    <property type="match status" value="1"/>
</dbReference>
<protein>
    <submittedName>
        <fullName evidence="1">RHS repeat-associated core domain-containing protein</fullName>
    </submittedName>
</protein>
<dbReference type="Gene3D" id="2.180.10.10">
    <property type="entry name" value="RHS repeat-associated core"/>
    <property type="match status" value="1"/>
</dbReference>
<gene>
    <name evidence="1" type="ORF">OEA66_06160</name>
</gene>
<comment type="caution">
    <text evidence="1">The sequence shown here is derived from an EMBL/GenBank/DDBJ whole genome shotgun (WGS) entry which is preliminary data.</text>
</comment>
<name>A0ABT3Y1B0_9FLAO</name>
<dbReference type="RefSeq" id="WP_267280605.1">
    <property type="nucleotide sequence ID" value="NZ_JAOVZV010000003.1"/>
</dbReference>
<evidence type="ECO:0000313" key="2">
    <source>
        <dbReference type="Proteomes" id="UP001070176"/>
    </source>
</evidence>
<dbReference type="EMBL" id="JAOVZV010000003">
    <property type="protein sequence ID" value="MCX8531930.1"/>
    <property type="molecule type" value="Genomic_DNA"/>
</dbReference>
<dbReference type="SUPFAM" id="SSF52309">
    <property type="entry name" value="N-(deoxy)ribosyltransferase-like"/>
    <property type="match status" value="1"/>
</dbReference>
<reference evidence="1" key="1">
    <citation type="submission" date="2022-10" db="EMBL/GenBank/DDBJ databases">
        <title>Chryseobacterium sp. nov., a novel bacterial species.</title>
        <authorList>
            <person name="Cao Y."/>
        </authorList>
    </citation>
    <scope>NUCLEOTIDE SEQUENCE</scope>
    <source>
        <strain evidence="1">KC 927</strain>
    </source>
</reference>